<dbReference type="AlphaFoldDB" id="A0AAV4DN91"/>
<sequence>TDTYEERWLPVGQLDLRLESQSGSSHYFITPLCPPSTKWVARSLKTQRKKSPEQSDFKLSGPLTGQGAIGGARTRGRRVPADLTARSPAIVSPTPT</sequence>
<evidence type="ECO:0000313" key="2">
    <source>
        <dbReference type="EMBL" id="GFO45762.1"/>
    </source>
</evidence>
<reference evidence="2 3" key="1">
    <citation type="journal article" date="2021" name="Elife">
        <title>Chloroplast acquisition without the gene transfer in kleptoplastic sea slugs, Plakobranchus ocellatus.</title>
        <authorList>
            <person name="Maeda T."/>
            <person name="Takahashi S."/>
            <person name="Yoshida T."/>
            <person name="Shimamura S."/>
            <person name="Takaki Y."/>
            <person name="Nagai Y."/>
            <person name="Toyoda A."/>
            <person name="Suzuki Y."/>
            <person name="Arimoto A."/>
            <person name="Ishii H."/>
            <person name="Satoh N."/>
            <person name="Nishiyama T."/>
            <person name="Hasebe M."/>
            <person name="Maruyama T."/>
            <person name="Minagawa J."/>
            <person name="Obokata J."/>
            <person name="Shigenobu S."/>
        </authorList>
    </citation>
    <scope>NUCLEOTIDE SEQUENCE [LARGE SCALE GENOMIC DNA]</scope>
</reference>
<keyword evidence="3" id="KW-1185">Reference proteome</keyword>
<dbReference type="EMBL" id="BLXT01008068">
    <property type="protein sequence ID" value="GFO45762.1"/>
    <property type="molecule type" value="Genomic_DNA"/>
</dbReference>
<name>A0AAV4DN91_9GAST</name>
<gene>
    <name evidence="2" type="ORF">PoB_007226700</name>
</gene>
<evidence type="ECO:0000313" key="3">
    <source>
        <dbReference type="Proteomes" id="UP000735302"/>
    </source>
</evidence>
<proteinExistence type="predicted"/>
<accession>A0AAV4DN91</accession>
<comment type="caution">
    <text evidence="2">The sequence shown here is derived from an EMBL/GenBank/DDBJ whole genome shotgun (WGS) entry which is preliminary data.</text>
</comment>
<feature type="non-terminal residue" evidence="2">
    <location>
        <position position="1"/>
    </location>
</feature>
<protein>
    <submittedName>
        <fullName evidence="2">Uncharacterized protein</fullName>
    </submittedName>
</protein>
<evidence type="ECO:0000256" key="1">
    <source>
        <dbReference type="SAM" id="MobiDB-lite"/>
    </source>
</evidence>
<feature type="region of interest" description="Disordered" evidence="1">
    <location>
        <begin position="44"/>
        <end position="96"/>
    </location>
</feature>
<organism evidence="2 3">
    <name type="scientific">Plakobranchus ocellatus</name>
    <dbReference type="NCBI Taxonomy" id="259542"/>
    <lineage>
        <taxon>Eukaryota</taxon>
        <taxon>Metazoa</taxon>
        <taxon>Spiralia</taxon>
        <taxon>Lophotrochozoa</taxon>
        <taxon>Mollusca</taxon>
        <taxon>Gastropoda</taxon>
        <taxon>Heterobranchia</taxon>
        <taxon>Euthyneura</taxon>
        <taxon>Panpulmonata</taxon>
        <taxon>Sacoglossa</taxon>
        <taxon>Placobranchoidea</taxon>
        <taxon>Plakobranchidae</taxon>
        <taxon>Plakobranchus</taxon>
    </lineage>
</organism>
<dbReference type="Proteomes" id="UP000735302">
    <property type="component" value="Unassembled WGS sequence"/>
</dbReference>